<keyword evidence="6 7" id="KW-0472">Membrane</keyword>
<accession>A0A0A0B8M1</accession>
<dbReference type="GO" id="GO:0015421">
    <property type="term" value="F:ABC-type oligopeptide transporter activity"/>
    <property type="evidence" value="ECO:0007669"/>
    <property type="project" value="TreeGrafter"/>
</dbReference>
<dbReference type="SMART" id="SM00382">
    <property type="entry name" value="AAA"/>
    <property type="match status" value="1"/>
</dbReference>
<dbReference type="Gene3D" id="1.20.1560.10">
    <property type="entry name" value="ABC transporter type 1, transmembrane domain"/>
    <property type="match status" value="1"/>
</dbReference>
<evidence type="ECO:0000256" key="6">
    <source>
        <dbReference type="ARBA" id="ARBA00023136"/>
    </source>
</evidence>
<evidence type="ECO:0000313" key="9">
    <source>
        <dbReference type="EMBL" id="KGM02548.1"/>
    </source>
</evidence>
<dbReference type="InterPro" id="IPR003439">
    <property type="entry name" value="ABC_transporter-like_ATP-bd"/>
</dbReference>
<evidence type="ECO:0000256" key="2">
    <source>
        <dbReference type="ARBA" id="ARBA00022692"/>
    </source>
</evidence>
<feature type="transmembrane region" description="Helical" evidence="7">
    <location>
        <begin position="57"/>
        <end position="79"/>
    </location>
</feature>
<protein>
    <recommendedName>
        <fullName evidence="8">ABC transporter domain-containing protein</fullName>
    </recommendedName>
</protein>
<dbReference type="PROSITE" id="PS50893">
    <property type="entry name" value="ABC_TRANSPORTER_2"/>
    <property type="match status" value="1"/>
</dbReference>
<reference evidence="9 10" key="1">
    <citation type="submission" date="2013-10" db="EMBL/GenBank/DDBJ databases">
        <authorList>
            <person name="Wang G."/>
            <person name="Zhuang W."/>
        </authorList>
    </citation>
    <scope>NUCLEOTIDE SEQUENCE [LARGE SCALE GENOMIC DNA]</scope>
    <source>
        <strain evidence="9 10">DSM 20118</strain>
    </source>
</reference>
<dbReference type="CDD" id="cd03228">
    <property type="entry name" value="ABCC_MRP_Like"/>
    <property type="match status" value="1"/>
</dbReference>
<dbReference type="GO" id="GO:0005524">
    <property type="term" value="F:ATP binding"/>
    <property type="evidence" value="ECO:0007669"/>
    <property type="project" value="UniProtKB-KW"/>
</dbReference>
<evidence type="ECO:0000256" key="5">
    <source>
        <dbReference type="ARBA" id="ARBA00022989"/>
    </source>
</evidence>
<dbReference type="RefSeq" id="WP_052103958.1">
    <property type="nucleotide sequence ID" value="NZ_AXNT01000043.1"/>
</dbReference>
<dbReference type="GO" id="GO:0016887">
    <property type="term" value="F:ATP hydrolysis activity"/>
    <property type="evidence" value="ECO:0007669"/>
    <property type="project" value="InterPro"/>
</dbReference>
<keyword evidence="3" id="KW-0547">Nucleotide-binding</keyword>
<comment type="caution">
    <text evidence="9">The sequence shown here is derived from an EMBL/GenBank/DDBJ whole genome shotgun (WGS) entry which is preliminary data.</text>
</comment>
<dbReference type="InterPro" id="IPR003593">
    <property type="entry name" value="AAA+_ATPase"/>
</dbReference>
<dbReference type="Pfam" id="PF00005">
    <property type="entry name" value="ABC_tran"/>
    <property type="match status" value="1"/>
</dbReference>
<organism evidence="9 10">
    <name type="scientific">Cellulomonas cellasea DSM 20118</name>
    <dbReference type="NCBI Taxonomy" id="1408250"/>
    <lineage>
        <taxon>Bacteria</taxon>
        <taxon>Bacillati</taxon>
        <taxon>Actinomycetota</taxon>
        <taxon>Actinomycetes</taxon>
        <taxon>Micrococcales</taxon>
        <taxon>Cellulomonadaceae</taxon>
        <taxon>Cellulomonas</taxon>
    </lineage>
</organism>
<keyword evidence="4" id="KW-0067">ATP-binding</keyword>
<dbReference type="GO" id="GO:0005886">
    <property type="term" value="C:plasma membrane"/>
    <property type="evidence" value="ECO:0007669"/>
    <property type="project" value="UniProtKB-SubCell"/>
</dbReference>
<dbReference type="AlphaFoldDB" id="A0A0A0B8M1"/>
<feature type="domain" description="ABC transporter" evidence="8">
    <location>
        <begin position="368"/>
        <end position="614"/>
    </location>
</feature>
<evidence type="ECO:0000259" key="8">
    <source>
        <dbReference type="PROSITE" id="PS50893"/>
    </source>
</evidence>
<dbReference type="EMBL" id="AXNT01000043">
    <property type="protein sequence ID" value="KGM02548.1"/>
    <property type="molecule type" value="Genomic_DNA"/>
</dbReference>
<dbReference type="InterPro" id="IPR027417">
    <property type="entry name" value="P-loop_NTPase"/>
</dbReference>
<evidence type="ECO:0000313" key="10">
    <source>
        <dbReference type="Proteomes" id="UP000029833"/>
    </source>
</evidence>
<dbReference type="PANTHER" id="PTHR43394">
    <property type="entry name" value="ATP-DEPENDENT PERMEASE MDL1, MITOCHONDRIAL"/>
    <property type="match status" value="1"/>
</dbReference>
<feature type="transmembrane region" description="Helical" evidence="7">
    <location>
        <begin position="287"/>
        <end position="306"/>
    </location>
</feature>
<dbReference type="STRING" id="1408250.Q760_12690"/>
<dbReference type="Gene3D" id="3.40.50.300">
    <property type="entry name" value="P-loop containing nucleotide triphosphate hydrolases"/>
    <property type="match status" value="1"/>
</dbReference>
<evidence type="ECO:0000256" key="1">
    <source>
        <dbReference type="ARBA" id="ARBA00004651"/>
    </source>
</evidence>
<feature type="transmembrane region" description="Helical" evidence="7">
    <location>
        <begin position="29"/>
        <end position="50"/>
    </location>
</feature>
<keyword evidence="2 7" id="KW-0812">Transmembrane</keyword>
<keyword evidence="10" id="KW-1185">Reference proteome</keyword>
<proteinExistence type="predicted"/>
<dbReference type="OrthoDB" id="9806127at2"/>
<sequence>MQKTVRRLCAATRERTALLALLPGAGRPLLAVLVAVRVLQALLPAATALVTARLLDAAATPGAGTAGAVLLVGAVLLLGQTCSVFQRPLVTLVRGRIDARHRADVMRLLTRTATLDVVESAEVQALVRAATADPREWIEKTPAEGALGQLSVLVRWVGLVSTAAVVAAWSWWLVPLLVVPAVVVRHLVRGQWVRHFRIWVDGLPENRRAHYWGELTSAPAEAKELRTFGLGAWVVDRRQRHLHAQLDDVWADDLRAAREKWWVLLAAVVPLGAAFVVAAVGTTRGHGTVGALAGLLAAGWGVFSAVTGTGDALMVEGARPVVRAAEALRARLTEPETETVPGAVREIETETRHVPGTATAPEPAAPHVRLEGVTFAYPGSSGPVLRGLDLEIRPGELLAVVGLNGAGKSTLTKVLAGLYEPSAGRVTADGVDVRAIGARAWRRRVTVVHQDFVRYQLSLEDNIALGQVGGDRPWPDPDAVRGAATDAGLGPVVDGLPAGWRTPLARSRTGGVDLSGGQWQQVALARALYATRAGARVLVLDEPTAHLDVRTEAELFRRLAGITQGVSTVLVSHRLSTVRLADRIVLLADGRIAESGTHDELMALGGSYAHMFALQAQRFARGYDDRLETGVLS</sequence>
<dbReference type="SUPFAM" id="SSF52540">
    <property type="entry name" value="P-loop containing nucleoside triphosphate hydrolases"/>
    <property type="match status" value="1"/>
</dbReference>
<dbReference type="InterPro" id="IPR039421">
    <property type="entry name" value="Type_1_exporter"/>
</dbReference>
<evidence type="ECO:0000256" key="7">
    <source>
        <dbReference type="SAM" id="Phobius"/>
    </source>
</evidence>
<dbReference type="SUPFAM" id="SSF90123">
    <property type="entry name" value="ABC transporter transmembrane region"/>
    <property type="match status" value="1"/>
</dbReference>
<dbReference type="Proteomes" id="UP000029833">
    <property type="component" value="Unassembled WGS sequence"/>
</dbReference>
<feature type="transmembrane region" description="Helical" evidence="7">
    <location>
        <begin position="261"/>
        <end position="281"/>
    </location>
</feature>
<gene>
    <name evidence="9" type="ORF">Q760_12690</name>
</gene>
<evidence type="ECO:0000256" key="4">
    <source>
        <dbReference type="ARBA" id="ARBA00022840"/>
    </source>
</evidence>
<keyword evidence="5 7" id="KW-1133">Transmembrane helix</keyword>
<dbReference type="PANTHER" id="PTHR43394:SF1">
    <property type="entry name" value="ATP-BINDING CASSETTE SUB-FAMILY B MEMBER 10, MITOCHONDRIAL"/>
    <property type="match status" value="1"/>
</dbReference>
<dbReference type="InterPro" id="IPR036640">
    <property type="entry name" value="ABC1_TM_sf"/>
</dbReference>
<comment type="subcellular location">
    <subcellularLocation>
        <location evidence="1">Cell membrane</location>
        <topology evidence="1">Multi-pass membrane protein</topology>
    </subcellularLocation>
</comment>
<name>A0A0A0B8M1_9CELL</name>
<evidence type="ECO:0000256" key="3">
    <source>
        <dbReference type="ARBA" id="ARBA00022741"/>
    </source>
</evidence>